<keyword evidence="1" id="KW-1133">Transmembrane helix</keyword>
<keyword evidence="4" id="KW-1185">Reference proteome</keyword>
<evidence type="ECO:0000256" key="1">
    <source>
        <dbReference type="SAM" id="Phobius"/>
    </source>
</evidence>
<name>A0A328X371_9FLAO</name>
<dbReference type="Proteomes" id="UP000249518">
    <property type="component" value="Unassembled WGS sequence"/>
</dbReference>
<sequence length="104" mass="12405">MELNVVSMETKDDYERYQKASKKVEEIKGFYSHLAAYIFIILLLTFVNLNYSPEHYWFFYPMIGWGIGVLFHGIGVFGTDTIFSSDWENRKIKQFMEEEKNKNK</sequence>
<keyword evidence="1" id="KW-0472">Membrane</keyword>
<keyword evidence="1" id="KW-0812">Transmembrane</keyword>
<dbReference type="InterPro" id="IPR025698">
    <property type="entry name" value="2TM_dom"/>
</dbReference>
<accession>A0A328X371</accession>
<evidence type="ECO:0000313" key="3">
    <source>
        <dbReference type="EMBL" id="RAR50997.1"/>
    </source>
</evidence>
<dbReference type="RefSeq" id="WP_245942923.1">
    <property type="nucleotide sequence ID" value="NZ_QLSV01000001.1"/>
</dbReference>
<evidence type="ECO:0000259" key="2">
    <source>
        <dbReference type="Pfam" id="PF13239"/>
    </source>
</evidence>
<evidence type="ECO:0000313" key="4">
    <source>
        <dbReference type="Proteomes" id="UP000249518"/>
    </source>
</evidence>
<feature type="domain" description="2TM" evidence="2">
    <location>
        <begin position="18"/>
        <end position="97"/>
    </location>
</feature>
<comment type="caution">
    <text evidence="3">The sequence shown here is derived from an EMBL/GenBank/DDBJ whole genome shotgun (WGS) entry which is preliminary data.</text>
</comment>
<gene>
    <name evidence="3" type="ORF">B0I10_101169</name>
</gene>
<feature type="transmembrane region" description="Helical" evidence="1">
    <location>
        <begin position="30"/>
        <end position="51"/>
    </location>
</feature>
<proteinExistence type="predicted"/>
<protein>
    <submittedName>
        <fullName evidence="3">2TM domain-containing protein</fullName>
    </submittedName>
</protein>
<dbReference type="Pfam" id="PF13239">
    <property type="entry name" value="2TM"/>
    <property type="match status" value="1"/>
</dbReference>
<feature type="transmembrane region" description="Helical" evidence="1">
    <location>
        <begin position="57"/>
        <end position="83"/>
    </location>
</feature>
<organism evidence="3 4">
    <name type="scientific">Flavobacterium lacus</name>
    <dbReference type="NCBI Taxonomy" id="1353778"/>
    <lineage>
        <taxon>Bacteria</taxon>
        <taxon>Pseudomonadati</taxon>
        <taxon>Bacteroidota</taxon>
        <taxon>Flavobacteriia</taxon>
        <taxon>Flavobacteriales</taxon>
        <taxon>Flavobacteriaceae</taxon>
        <taxon>Flavobacterium</taxon>
    </lineage>
</organism>
<reference evidence="3 4" key="1">
    <citation type="submission" date="2018-06" db="EMBL/GenBank/DDBJ databases">
        <title>Genomic Encyclopedia of Type Strains, Phase III (KMG-III): the genomes of soil and plant-associated and newly described type strains.</title>
        <authorList>
            <person name="Whitman W."/>
        </authorList>
    </citation>
    <scope>NUCLEOTIDE SEQUENCE [LARGE SCALE GENOMIC DNA]</scope>
    <source>
        <strain evidence="3 4">CGMCC 1.12504</strain>
    </source>
</reference>
<dbReference type="EMBL" id="QLSV01000001">
    <property type="protein sequence ID" value="RAR50997.1"/>
    <property type="molecule type" value="Genomic_DNA"/>
</dbReference>
<dbReference type="AlphaFoldDB" id="A0A328X371"/>